<organism evidence="2 3">
    <name type="scientific">Brumimicrobium salinarum</name>
    <dbReference type="NCBI Taxonomy" id="2058658"/>
    <lineage>
        <taxon>Bacteria</taxon>
        <taxon>Pseudomonadati</taxon>
        <taxon>Bacteroidota</taxon>
        <taxon>Flavobacteriia</taxon>
        <taxon>Flavobacteriales</taxon>
        <taxon>Crocinitomicaceae</taxon>
        <taxon>Brumimicrobium</taxon>
    </lineage>
</organism>
<dbReference type="PANTHER" id="PTHR46534">
    <property type="entry name" value="IGGFC_BINDING DOMAIN-CONTAINING PROTEIN"/>
    <property type="match status" value="1"/>
</dbReference>
<keyword evidence="3" id="KW-1185">Reference proteome</keyword>
<dbReference type="PANTHER" id="PTHR46534:SF2">
    <property type="entry name" value="VWFD DOMAIN-CONTAINING PROTEIN"/>
    <property type="match status" value="1"/>
</dbReference>
<dbReference type="EMBL" id="PJNI01000038">
    <property type="protein sequence ID" value="PKR79468.1"/>
    <property type="molecule type" value="Genomic_DNA"/>
</dbReference>
<dbReference type="RefSeq" id="WP_205677848.1">
    <property type="nucleotide sequence ID" value="NZ_PJNI01000038.1"/>
</dbReference>
<protein>
    <recommendedName>
        <fullName evidence="1">IgGFc-binding protein N-terminal domain-containing protein</fullName>
    </recommendedName>
</protein>
<gene>
    <name evidence="2" type="ORF">CW751_14965</name>
</gene>
<evidence type="ECO:0000259" key="1">
    <source>
        <dbReference type="Pfam" id="PF17517"/>
    </source>
</evidence>
<feature type="non-terminal residue" evidence="2">
    <location>
        <position position="258"/>
    </location>
</feature>
<dbReference type="Proteomes" id="UP000236654">
    <property type="component" value="Unassembled WGS sequence"/>
</dbReference>
<reference evidence="2 3" key="1">
    <citation type="submission" date="2017-12" db="EMBL/GenBank/DDBJ databases">
        <title>The draft genome sequence of Brumimicrobium saltpan LHR20.</title>
        <authorList>
            <person name="Do Z.-J."/>
            <person name="Luo H.-R."/>
        </authorList>
    </citation>
    <scope>NUCLEOTIDE SEQUENCE [LARGE SCALE GENOMIC DNA]</scope>
    <source>
        <strain evidence="2 3">LHR20</strain>
    </source>
</reference>
<feature type="domain" description="IgGFc-binding protein N-terminal" evidence="1">
    <location>
        <begin position="116"/>
        <end position="254"/>
    </location>
</feature>
<evidence type="ECO:0000313" key="3">
    <source>
        <dbReference type="Proteomes" id="UP000236654"/>
    </source>
</evidence>
<dbReference type="Pfam" id="PF17517">
    <property type="entry name" value="IgGFc_binding"/>
    <property type="match status" value="1"/>
</dbReference>
<evidence type="ECO:0000313" key="2">
    <source>
        <dbReference type="EMBL" id="PKR79468.1"/>
    </source>
</evidence>
<sequence length="258" mass="27532">MLRRIFIFIFLIGFVFKTNAQSTKGKDFWFAYIPNLVSVPPDIYISSDQDVTGTITVQGIGYTQAVNVVGGTTARYTLPIGAVPPYNEGIHELAVHVETCEFVTVYAVNPGNASSDATVVFPTSSLGIEYTALNMTGAPNDWGDVVSIVATEDNTDIEITPSVNTDGGELAGVPFTITLNEGEIYLLRHDNGGDDLTGTTIKGVNTANCLPFAVFSGSQCINIGGCGACDHLYEQLLPDNNLGLTYAAIPLAQKNRSH</sequence>
<name>A0A2I0QYS2_9FLAO</name>
<proteinExistence type="predicted"/>
<dbReference type="AlphaFoldDB" id="A0A2I0QYS2"/>
<accession>A0A2I0QYS2</accession>
<comment type="caution">
    <text evidence="2">The sequence shown here is derived from an EMBL/GenBank/DDBJ whole genome shotgun (WGS) entry which is preliminary data.</text>
</comment>
<dbReference type="InterPro" id="IPR035234">
    <property type="entry name" value="IgGFc-bd_N"/>
</dbReference>